<reference evidence="5" key="1">
    <citation type="submission" date="2013-12" db="EMBL/GenBank/DDBJ databases">
        <authorList>
            <person name="Linke B."/>
        </authorList>
    </citation>
    <scope>NUCLEOTIDE SEQUENCE [LARGE SCALE GENOMIC DNA]</scope>
    <source>
        <strain evidence="5">CRIB-18</strain>
    </source>
</reference>
<keyword evidence="2" id="KW-0809">Transit peptide</keyword>
<name>A0A090CZP8_9BACT</name>
<dbReference type="GO" id="GO:0006412">
    <property type="term" value="P:translation"/>
    <property type="evidence" value="ECO:0007669"/>
    <property type="project" value="InterPro"/>
</dbReference>
<dbReference type="InterPro" id="IPR029063">
    <property type="entry name" value="SAM-dependent_MTases_sf"/>
</dbReference>
<sequence>MKKRDLAPSLTSELNELMPLLISIWRRTMRLSGPHDRLQTREFRSVVAKITEYEEHQAKNGHLGTLESFKEAENLVSYLLYYFPLHFQEAFSLLQELPSSKKRVLDLCSGPGSYAYAALKLGAQEVTVADYHESALRIAGELAGKAGYSLNVRRMDVHRRNWPFEGKYDLIILAHGLEELFPSKEGNFEEQTSFFNRLLQHLSEDGHFLLVDSSSKGTNARILELRNYFVKQGYPIQAPCLYQGECPALKSKAPCYAQRELESPYLIDEIHRSGKMKRNSLKMSYLLIRGNKQEWPKIAEKPLFRVISPPIETQNGSRFFLCGKQGKKRLGTLLKKHPKESRAYEYLRRGEVIQIQDPQVRGDDLLVQQTTKLEVYTPLGKALKEVYEEEN</sequence>
<evidence type="ECO:0000256" key="2">
    <source>
        <dbReference type="ARBA" id="ARBA00022946"/>
    </source>
</evidence>
<dbReference type="InterPro" id="IPR015324">
    <property type="entry name" value="Ribosomal_Rsm22-like"/>
</dbReference>
<evidence type="ECO:0000313" key="6">
    <source>
        <dbReference type="Proteomes" id="UP000031552"/>
    </source>
</evidence>
<evidence type="ECO:0000256" key="3">
    <source>
        <dbReference type="ARBA" id="ARBA00023004"/>
    </source>
</evidence>
<comment type="caution">
    <text evidence="5">The sequence shown here is derived from an EMBL/GenBank/DDBJ whole genome shotgun (WGS) entry which is preliminary data.</text>
</comment>
<keyword evidence="1" id="KW-0479">Metal-binding</keyword>
<dbReference type="SUPFAM" id="SSF53335">
    <property type="entry name" value="S-adenosyl-L-methionine-dependent methyltransferases"/>
    <property type="match status" value="1"/>
</dbReference>
<reference evidence="5" key="2">
    <citation type="submission" date="2014-09" db="EMBL/GenBank/DDBJ databases">
        <title>Criblamydia sequanensis harbors a mega-plasmid encoding arsenite resistance.</title>
        <authorList>
            <person name="Bertelli C."/>
            <person name="Goesmann A."/>
            <person name="Greub G."/>
        </authorList>
    </citation>
    <scope>NUCLEOTIDE SEQUENCE [LARGE SCALE GENOMIC DNA]</scope>
    <source>
        <strain evidence="5">CRIB-18</strain>
    </source>
</reference>
<protein>
    <recommendedName>
        <fullName evidence="7">Methyltransferase</fullName>
    </recommendedName>
</protein>
<dbReference type="STRING" id="1437425.CSEC_1818"/>
<proteinExistence type="predicted"/>
<dbReference type="GO" id="GO:0008168">
    <property type="term" value="F:methyltransferase activity"/>
    <property type="evidence" value="ECO:0007669"/>
    <property type="project" value="InterPro"/>
</dbReference>
<dbReference type="EMBL" id="CCEJ010000008">
    <property type="protein sequence ID" value="CDR34627.1"/>
    <property type="molecule type" value="Genomic_DNA"/>
</dbReference>
<dbReference type="GO" id="GO:0046872">
    <property type="term" value="F:metal ion binding"/>
    <property type="evidence" value="ECO:0007669"/>
    <property type="project" value="UniProtKB-KW"/>
</dbReference>
<dbReference type="CDD" id="cd02440">
    <property type="entry name" value="AdoMet_MTases"/>
    <property type="match status" value="1"/>
</dbReference>
<dbReference type="RefSeq" id="WP_041018128.1">
    <property type="nucleotide sequence ID" value="NZ_CCEJ010000008.1"/>
</dbReference>
<keyword evidence="3" id="KW-0408">Iron</keyword>
<dbReference type="Proteomes" id="UP000031552">
    <property type="component" value="Unassembled WGS sequence"/>
</dbReference>
<evidence type="ECO:0000256" key="1">
    <source>
        <dbReference type="ARBA" id="ARBA00022723"/>
    </source>
</evidence>
<dbReference type="AlphaFoldDB" id="A0A090CZP8"/>
<keyword evidence="6" id="KW-1185">Reference proteome</keyword>
<evidence type="ECO:0000313" key="5">
    <source>
        <dbReference type="EMBL" id="CDR34627.1"/>
    </source>
</evidence>
<dbReference type="Gene3D" id="3.40.50.150">
    <property type="entry name" value="Vaccinia Virus protein VP39"/>
    <property type="match status" value="1"/>
</dbReference>
<gene>
    <name evidence="5" type="ORF">CSEC_1818</name>
</gene>
<dbReference type="OrthoDB" id="9767833at2"/>
<dbReference type="GO" id="GO:0051536">
    <property type="term" value="F:iron-sulfur cluster binding"/>
    <property type="evidence" value="ECO:0007669"/>
    <property type="project" value="UniProtKB-KW"/>
</dbReference>
<dbReference type="Pfam" id="PF09243">
    <property type="entry name" value="Rsm22"/>
    <property type="match status" value="1"/>
</dbReference>
<keyword evidence="4" id="KW-0411">Iron-sulfur</keyword>
<evidence type="ECO:0008006" key="7">
    <source>
        <dbReference type="Google" id="ProtNLM"/>
    </source>
</evidence>
<dbReference type="eggNOG" id="COG5459">
    <property type="taxonomic scope" value="Bacteria"/>
</dbReference>
<evidence type="ECO:0000256" key="4">
    <source>
        <dbReference type="ARBA" id="ARBA00023014"/>
    </source>
</evidence>
<organism evidence="5 6">
    <name type="scientific">Candidatus Criblamydia sequanensis CRIB-18</name>
    <dbReference type="NCBI Taxonomy" id="1437425"/>
    <lineage>
        <taxon>Bacteria</taxon>
        <taxon>Pseudomonadati</taxon>
        <taxon>Chlamydiota</taxon>
        <taxon>Chlamydiia</taxon>
        <taxon>Parachlamydiales</taxon>
        <taxon>Candidatus Criblamydiaceae</taxon>
        <taxon>Candidatus Criblamydia</taxon>
    </lineage>
</organism>
<accession>A0A090CZP8</accession>